<dbReference type="AlphaFoldDB" id="A0A0R3SEV0"/>
<evidence type="ECO:0000256" key="2">
    <source>
        <dbReference type="ARBA" id="ARBA00004496"/>
    </source>
</evidence>
<dbReference type="EMBL" id="UYSG01000980">
    <property type="protein sequence ID" value="VDL30510.1"/>
    <property type="molecule type" value="Genomic_DNA"/>
</dbReference>
<dbReference type="Proteomes" id="UP000321570">
    <property type="component" value="Unassembled WGS sequence"/>
</dbReference>
<evidence type="ECO:0000256" key="5">
    <source>
        <dbReference type="SAM" id="MobiDB-lite"/>
    </source>
</evidence>
<dbReference type="GO" id="GO:0000387">
    <property type="term" value="P:spliceosomal snRNP assembly"/>
    <property type="evidence" value="ECO:0007669"/>
    <property type="project" value="TreeGrafter"/>
</dbReference>
<organism evidence="10">
    <name type="scientific">Hymenolepis diminuta</name>
    <name type="common">Rat tapeworm</name>
    <dbReference type="NCBI Taxonomy" id="6216"/>
    <lineage>
        <taxon>Eukaryota</taxon>
        <taxon>Metazoa</taxon>
        <taxon>Spiralia</taxon>
        <taxon>Lophotrochozoa</taxon>
        <taxon>Platyhelminthes</taxon>
        <taxon>Cestoda</taxon>
        <taxon>Eucestoda</taxon>
        <taxon>Cyclophyllidea</taxon>
        <taxon>Hymenolepididae</taxon>
        <taxon>Hymenolepis</taxon>
    </lineage>
</organism>
<proteinExistence type="predicted"/>
<reference evidence="7 9" key="3">
    <citation type="submission" date="2019-07" db="EMBL/GenBank/DDBJ databases">
        <authorList>
            <person name="Jastrzebski P J."/>
            <person name="Paukszto L."/>
            <person name="Jastrzebski P J."/>
        </authorList>
    </citation>
    <scope>NUCLEOTIDE SEQUENCE [LARGE SCALE GENOMIC DNA]</scope>
    <source>
        <strain evidence="7 9">WMS-il1</strain>
    </source>
</reference>
<evidence type="ECO:0000256" key="3">
    <source>
        <dbReference type="ARBA" id="ARBA00022490"/>
    </source>
</evidence>
<sequence>MTAVVHLVKDNVSFYEDDHLLDRGKLIINESTLDWEGENRQFSIAYQNICLHAVSSAPHGGDENVKFPYPHVYLLVDGDRVWANGEPVPPNGDTGMEVESEEPANIPDVDSESSEDEQADYPQDNNPPTYSLRFVPADVRDLEPIYEVIANCQALNPDAEDMSDSDFEDIVEDGNAENGVNHDDPSNFADD</sequence>
<evidence type="ECO:0000313" key="8">
    <source>
        <dbReference type="Proteomes" id="UP000274504"/>
    </source>
</evidence>
<dbReference type="InterPro" id="IPR011993">
    <property type="entry name" value="PH-like_dom_sf"/>
</dbReference>
<dbReference type="GO" id="GO:0005829">
    <property type="term" value="C:cytosol"/>
    <property type="evidence" value="ECO:0007669"/>
    <property type="project" value="TreeGrafter"/>
</dbReference>
<evidence type="ECO:0000313" key="6">
    <source>
        <dbReference type="EMBL" id="VDL30510.1"/>
    </source>
</evidence>
<comment type="subcellular location">
    <subcellularLocation>
        <location evidence="2">Cytoplasm</location>
    </subcellularLocation>
    <subcellularLocation>
        <location evidence="1">Nucleus</location>
    </subcellularLocation>
</comment>
<evidence type="ECO:0000256" key="4">
    <source>
        <dbReference type="ARBA" id="ARBA00023242"/>
    </source>
</evidence>
<keyword evidence="9" id="KW-1185">Reference proteome</keyword>
<feature type="compositionally biased region" description="Acidic residues" evidence="5">
    <location>
        <begin position="158"/>
        <end position="175"/>
    </location>
</feature>
<accession>A0A0R3SEV0</accession>
<dbReference type="GO" id="GO:0045292">
    <property type="term" value="P:mRNA cis splicing, via spliceosome"/>
    <property type="evidence" value="ECO:0007669"/>
    <property type="project" value="TreeGrafter"/>
</dbReference>
<protein>
    <submittedName>
        <fullName evidence="10">Methylosome subunit pICln</fullName>
    </submittedName>
</protein>
<name>A0A0R3SEV0_HYMDI</name>
<keyword evidence="3" id="KW-0963">Cytoplasm</keyword>
<dbReference type="GO" id="GO:0034715">
    <property type="term" value="C:pICln-Sm protein complex"/>
    <property type="evidence" value="ECO:0007669"/>
    <property type="project" value="TreeGrafter"/>
</dbReference>
<evidence type="ECO:0000256" key="1">
    <source>
        <dbReference type="ARBA" id="ARBA00004123"/>
    </source>
</evidence>
<dbReference type="PANTHER" id="PTHR21399:SF0">
    <property type="entry name" value="METHYLOSOME SUBUNIT PICLN"/>
    <property type="match status" value="1"/>
</dbReference>
<keyword evidence="4" id="KW-0539">Nucleus</keyword>
<dbReference type="EMBL" id="CABIJS010000666">
    <property type="protein sequence ID" value="VUZ54875.1"/>
    <property type="molecule type" value="Genomic_DNA"/>
</dbReference>
<feature type="region of interest" description="Disordered" evidence="5">
    <location>
        <begin position="84"/>
        <end position="131"/>
    </location>
</feature>
<gene>
    <name evidence="6" type="ORF">HDID_LOCUS3320</name>
    <name evidence="7" type="ORF">WMSIL1_LOCUS12638</name>
</gene>
<dbReference type="GO" id="GO:0005681">
    <property type="term" value="C:spliceosomal complex"/>
    <property type="evidence" value="ECO:0007669"/>
    <property type="project" value="TreeGrafter"/>
</dbReference>
<dbReference type="OrthoDB" id="19714at2759"/>
<evidence type="ECO:0000313" key="10">
    <source>
        <dbReference type="WBParaSite" id="HDID_0000332201-mRNA-1"/>
    </source>
</evidence>
<feature type="region of interest" description="Disordered" evidence="5">
    <location>
        <begin position="156"/>
        <end position="191"/>
    </location>
</feature>
<evidence type="ECO:0000313" key="7">
    <source>
        <dbReference type="EMBL" id="VUZ54875.1"/>
    </source>
</evidence>
<dbReference type="PANTHER" id="PTHR21399">
    <property type="entry name" value="CHLORIDE CONDUCTANCE REGULATORY PROTEIN ICLN"/>
    <property type="match status" value="1"/>
</dbReference>
<reference evidence="6 8" key="2">
    <citation type="submission" date="2018-11" db="EMBL/GenBank/DDBJ databases">
        <authorList>
            <consortium name="Pathogen Informatics"/>
        </authorList>
    </citation>
    <scope>NUCLEOTIDE SEQUENCE [LARGE SCALE GENOMIC DNA]</scope>
</reference>
<feature type="compositionally biased region" description="Acidic residues" evidence="5">
    <location>
        <begin position="109"/>
        <end position="119"/>
    </location>
</feature>
<dbReference type="Proteomes" id="UP000274504">
    <property type="component" value="Unassembled WGS sequence"/>
</dbReference>
<evidence type="ECO:0000313" key="9">
    <source>
        <dbReference type="Proteomes" id="UP000321570"/>
    </source>
</evidence>
<dbReference type="STRING" id="6216.A0A0R3SEV0"/>
<dbReference type="InterPro" id="IPR039924">
    <property type="entry name" value="ICln/Lot5/Saf5"/>
</dbReference>
<dbReference type="Gene3D" id="2.30.29.30">
    <property type="entry name" value="Pleckstrin-homology domain (PH domain)/Phosphotyrosine-binding domain (PTB)"/>
    <property type="match status" value="1"/>
</dbReference>
<dbReference type="WBParaSite" id="HDID_0000332201-mRNA-1">
    <property type="protein sequence ID" value="HDID_0000332201-mRNA-1"/>
    <property type="gene ID" value="HDID_0000332201"/>
</dbReference>
<dbReference type="Pfam" id="PF03517">
    <property type="entry name" value="Voldacs"/>
    <property type="match status" value="1"/>
</dbReference>
<reference evidence="10" key="1">
    <citation type="submission" date="2017-02" db="UniProtKB">
        <authorList>
            <consortium name="WormBaseParasite"/>
        </authorList>
    </citation>
    <scope>IDENTIFICATION</scope>
</reference>